<organism evidence="1">
    <name type="scientific">Neisseria gonorrhoeae</name>
    <dbReference type="NCBI Taxonomy" id="485"/>
    <lineage>
        <taxon>Bacteria</taxon>
        <taxon>Pseudomonadati</taxon>
        <taxon>Pseudomonadota</taxon>
        <taxon>Betaproteobacteria</taxon>
        <taxon>Neisseriales</taxon>
        <taxon>Neisseriaceae</taxon>
        <taxon>Neisseria</taxon>
    </lineage>
</organism>
<gene>
    <name evidence="2" type="ORF">WHOF_01489</name>
    <name evidence="1" type="ORF">WHOF_02205</name>
</gene>
<evidence type="ECO:0008006" key="3">
    <source>
        <dbReference type="Google" id="ProtNLM"/>
    </source>
</evidence>
<sequence>MIFEKSINGWKYRAVMEIRTTQKELALNSLYTTDRIE</sequence>
<dbReference type="Proteomes" id="UP000239837">
    <property type="component" value="Chromosome"/>
</dbReference>
<evidence type="ECO:0000313" key="2">
    <source>
        <dbReference type="EMBL" id="SBQ21629.1"/>
    </source>
</evidence>
<dbReference type="EMBL" id="LT591897">
    <property type="protein sequence ID" value="SBQ21629.1"/>
    <property type="molecule type" value="Genomic_DNA"/>
</dbReference>
<name>A0AB74EDQ9_NEIGO</name>
<protein>
    <recommendedName>
        <fullName evidence="3">Phage associated protein</fullName>
    </recommendedName>
</protein>
<dbReference type="EMBL" id="FLKW01000077">
    <property type="protein sequence ID" value="SBN25339.1"/>
    <property type="molecule type" value="Genomic_DNA"/>
</dbReference>
<reference evidence="1" key="1">
    <citation type="submission" date="2016-05" db="EMBL/GenBank/DDBJ databases">
        <authorList>
            <consortium name="Pathogen Informatics"/>
        </authorList>
    </citation>
    <scope>NUCLEOTIDE SEQUENCE</scope>
    <source>
        <strain evidence="1">WHO F</strain>
    </source>
</reference>
<dbReference type="AlphaFoldDB" id="A0AB74EDQ9"/>
<proteinExistence type="predicted"/>
<evidence type="ECO:0000313" key="1">
    <source>
        <dbReference type="EMBL" id="SBN25339.1"/>
    </source>
</evidence>
<accession>A0AB74EDQ9</accession>